<dbReference type="EnsemblMetazoa" id="XM_030977436">
    <property type="protein sequence ID" value="XP_030833296"/>
    <property type="gene ID" value="LOC115920785"/>
</dbReference>
<feature type="region of interest" description="Disordered" evidence="1">
    <location>
        <begin position="333"/>
        <end position="385"/>
    </location>
</feature>
<proteinExistence type="predicted"/>
<dbReference type="AlphaFoldDB" id="A0A7M7N9U4"/>
<reference evidence="3" key="1">
    <citation type="submission" date="2015-02" db="EMBL/GenBank/DDBJ databases">
        <title>Genome sequencing for Strongylocentrotus purpuratus.</title>
        <authorList>
            <person name="Murali S."/>
            <person name="Liu Y."/>
            <person name="Vee V."/>
            <person name="English A."/>
            <person name="Wang M."/>
            <person name="Skinner E."/>
            <person name="Han Y."/>
            <person name="Muzny D.M."/>
            <person name="Worley K.C."/>
            <person name="Gibbs R.A."/>
        </authorList>
    </citation>
    <scope>NUCLEOTIDE SEQUENCE</scope>
</reference>
<name>A0A7M7N9U4_STRPU</name>
<dbReference type="Proteomes" id="UP000007110">
    <property type="component" value="Unassembled WGS sequence"/>
</dbReference>
<dbReference type="InParanoid" id="A0A7M7N9U4"/>
<dbReference type="RefSeq" id="XP_030833296.1">
    <property type="nucleotide sequence ID" value="XM_030977436.1"/>
</dbReference>
<dbReference type="OrthoDB" id="9950073at2759"/>
<dbReference type="PANTHER" id="PTHR14241">
    <property type="entry name" value="INTERFERON-INDUCED PROTEIN 44"/>
    <property type="match status" value="1"/>
</dbReference>
<feature type="region of interest" description="Disordered" evidence="1">
    <location>
        <begin position="281"/>
        <end position="300"/>
    </location>
</feature>
<reference evidence="2" key="2">
    <citation type="submission" date="2021-01" db="UniProtKB">
        <authorList>
            <consortium name="EnsemblMetazoa"/>
        </authorList>
    </citation>
    <scope>IDENTIFICATION</scope>
</reference>
<dbReference type="OMA" id="NDITFRM"/>
<evidence type="ECO:0000256" key="1">
    <source>
        <dbReference type="SAM" id="MobiDB-lite"/>
    </source>
</evidence>
<organism evidence="2 3">
    <name type="scientific">Strongylocentrotus purpuratus</name>
    <name type="common">Purple sea urchin</name>
    <dbReference type="NCBI Taxonomy" id="7668"/>
    <lineage>
        <taxon>Eukaryota</taxon>
        <taxon>Metazoa</taxon>
        <taxon>Echinodermata</taxon>
        <taxon>Eleutherozoa</taxon>
        <taxon>Echinozoa</taxon>
        <taxon>Echinoidea</taxon>
        <taxon>Euechinoidea</taxon>
        <taxon>Echinacea</taxon>
        <taxon>Camarodonta</taxon>
        <taxon>Echinidea</taxon>
        <taxon>Strongylocentrotidae</taxon>
        <taxon>Strongylocentrotus</taxon>
    </lineage>
</organism>
<evidence type="ECO:0000313" key="3">
    <source>
        <dbReference type="Proteomes" id="UP000007110"/>
    </source>
</evidence>
<dbReference type="InterPro" id="IPR027417">
    <property type="entry name" value="P-loop_NTPase"/>
</dbReference>
<keyword evidence="3" id="KW-1185">Reference proteome</keyword>
<dbReference type="PANTHER" id="PTHR14241:SF32">
    <property type="entry name" value="VWFA DOMAIN-CONTAINING PROTEIN-RELATED"/>
    <property type="match status" value="1"/>
</dbReference>
<evidence type="ECO:0000313" key="2">
    <source>
        <dbReference type="EnsemblMetazoa" id="XP_030833296"/>
    </source>
</evidence>
<dbReference type="GeneID" id="115920785"/>
<accession>A0A7M7N9U4</accession>
<protein>
    <submittedName>
        <fullName evidence="2">Uncharacterized protein</fullName>
    </submittedName>
</protein>
<dbReference type="Gene3D" id="3.40.50.300">
    <property type="entry name" value="P-loop containing nucleotide triphosphate hydrolases"/>
    <property type="match status" value="1"/>
</dbReference>
<sequence>MSAEPILSGSDLTEEITELREEVLTYKPGNVSTCADKIEFPEQLYIGLFGRTGCGKTSLINSLKFAAHGKLRRSQWQQAAGQEKAGGHTMFRKLADITKKIFVIDNRGLDEPNTEKAITELALQLDGDRGYSESVEWQGASDGNHTDDTEDGDLDLSGLDLKTGHPIGCAIFVFSARHDIDTNITGLAEVIDFLHSHQGRYPVAIITHVDVAEKNHVEDLKTVLRVSGVSDIFEVANLTTEKKLLEEPYQHSLLSLLERCMTDGDETLIFKYYQRKEQQRKKEIEKRREEKRRKQEEERIAEACRQMAEKERIERENQMRRELEDQRRAIERERERAEKQERERQEQERNRRYQDAIERVEREKQSEIRRIMEANKKDDSSCEIM</sequence>
<dbReference type="SUPFAM" id="SSF52540">
    <property type="entry name" value="P-loop containing nucleoside triphosphate hydrolases"/>
    <property type="match status" value="1"/>
</dbReference>
<dbReference type="KEGG" id="spu:115920785"/>